<evidence type="ECO:0000256" key="3">
    <source>
        <dbReference type="ARBA" id="ARBA00022989"/>
    </source>
</evidence>
<evidence type="ECO:0000313" key="7">
    <source>
        <dbReference type="EMBL" id="KVI01780.1"/>
    </source>
</evidence>
<dbReference type="InterPro" id="IPR044839">
    <property type="entry name" value="NDR1-like"/>
</dbReference>
<reference evidence="7 8" key="1">
    <citation type="journal article" date="2016" name="Sci. Rep.">
        <title>The genome sequence of the outbreeding globe artichoke constructed de novo incorporating a phase-aware low-pass sequencing strategy of F1 progeny.</title>
        <authorList>
            <person name="Scaglione D."/>
            <person name="Reyes-Chin-Wo S."/>
            <person name="Acquadro A."/>
            <person name="Froenicke L."/>
            <person name="Portis E."/>
            <person name="Beitel C."/>
            <person name="Tirone M."/>
            <person name="Mauro R."/>
            <person name="Lo Monaco A."/>
            <person name="Mauromicale G."/>
            <person name="Faccioli P."/>
            <person name="Cattivelli L."/>
            <person name="Rieseberg L."/>
            <person name="Michelmore R."/>
            <person name="Lanteri S."/>
        </authorList>
    </citation>
    <scope>NUCLEOTIDE SEQUENCE [LARGE SCALE GENOMIC DNA]</scope>
    <source>
        <strain evidence="7">2C</strain>
    </source>
</reference>
<dbReference type="GO" id="GO:0098542">
    <property type="term" value="P:defense response to other organism"/>
    <property type="evidence" value="ECO:0007669"/>
    <property type="project" value="InterPro"/>
</dbReference>
<keyword evidence="4 5" id="KW-0472">Membrane</keyword>
<evidence type="ECO:0000256" key="1">
    <source>
        <dbReference type="ARBA" id="ARBA00004167"/>
    </source>
</evidence>
<evidence type="ECO:0000256" key="2">
    <source>
        <dbReference type="ARBA" id="ARBA00022692"/>
    </source>
</evidence>
<dbReference type="PANTHER" id="PTHR31234">
    <property type="entry name" value="LATE EMBRYOGENESIS ABUNDANT (LEA) HYDROXYPROLINE-RICH GLYCOPROTEIN FAMILY"/>
    <property type="match status" value="1"/>
</dbReference>
<dbReference type="Proteomes" id="UP000243975">
    <property type="component" value="Unassembled WGS sequence"/>
</dbReference>
<dbReference type="AlphaFoldDB" id="A0A103Y3F3"/>
<dbReference type="Pfam" id="PF03168">
    <property type="entry name" value="LEA_2"/>
    <property type="match status" value="1"/>
</dbReference>
<dbReference type="STRING" id="59895.A0A103Y3F3"/>
<evidence type="ECO:0000256" key="5">
    <source>
        <dbReference type="SAM" id="Phobius"/>
    </source>
</evidence>
<dbReference type="Gene3D" id="2.60.40.1820">
    <property type="match status" value="1"/>
</dbReference>
<dbReference type="OMA" id="CPFANIR"/>
<dbReference type="PANTHER" id="PTHR31234:SF52">
    <property type="entry name" value="LATE EMBRYOGENESIS ABUNDANT PROTEIN, LEA_2 SUBGROUP"/>
    <property type="match status" value="1"/>
</dbReference>
<dbReference type="EMBL" id="LEKV01002684">
    <property type="protein sequence ID" value="KVI01780.1"/>
    <property type="molecule type" value="Genomic_DNA"/>
</dbReference>
<dbReference type="GO" id="GO:0005886">
    <property type="term" value="C:plasma membrane"/>
    <property type="evidence" value="ECO:0007669"/>
    <property type="project" value="TreeGrafter"/>
</dbReference>
<keyword evidence="8" id="KW-1185">Reference proteome</keyword>
<evidence type="ECO:0000313" key="8">
    <source>
        <dbReference type="Proteomes" id="UP000243975"/>
    </source>
</evidence>
<comment type="subcellular location">
    <subcellularLocation>
        <location evidence="1">Membrane</location>
        <topology evidence="1">Single-pass membrane protein</topology>
    </subcellularLocation>
</comment>
<organism evidence="7 8">
    <name type="scientific">Cynara cardunculus var. scolymus</name>
    <name type="common">Globe artichoke</name>
    <name type="synonym">Cynara scolymus</name>
    <dbReference type="NCBI Taxonomy" id="59895"/>
    <lineage>
        <taxon>Eukaryota</taxon>
        <taxon>Viridiplantae</taxon>
        <taxon>Streptophyta</taxon>
        <taxon>Embryophyta</taxon>
        <taxon>Tracheophyta</taxon>
        <taxon>Spermatophyta</taxon>
        <taxon>Magnoliopsida</taxon>
        <taxon>eudicotyledons</taxon>
        <taxon>Gunneridae</taxon>
        <taxon>Pentapetalae</taxon>
        <taxon>asterids</taxon>
        <taxon>campanulids</taxon>
        <taxon>Asterales</taxon>
        <taxon>Asteraceae</taxon>
        <taxon>Carduoideae</taxon>
        <taxon>Cardueae</taxon>
        <taxon>Carduinae</taxon>
        <taxon>Cynara</taxon>
    </lineage>
</organism>
<proteinExistence type="predicted"/>
<name>A0A103Y3F3_CYNCS</name>
<protein>
    <submittedName>
        <fullName evidence="7">Late embryogenesis abundant protein, LEA-14</fullName>
    </submittedName>
</protein>
<keyword evidence="3 5" id="KW-1133">Transmembrane helix</keyword>
<evidence type="ECO:0000256" key="4">
    <source>
        <dbReference type="ARBA" id="ARBA00023136"/>
    </source>
</evidence>
<dbReference type="InterPro" id="IPR004864">
    <property type="entry name" value="LEA_2"/>
</dbReference>
<keyword evidence="2 5" id="KW-0812">Transmembrane</keyword>
<dbReference type="Gramene" id="KVI01780">
    <property type="protein sequence ID" value="KVI01780"/>
    <property type="gene ID" value="Ccrd_019966"/>
</dbReference>
<gene>
    <name evidence="7" type="ORF">Ccrd_019966</name>
</gene>
<comment type="caution">
    <text evidence="7">The sequence shown here is derived from an EMBL/GenBank/DDBJ whole genome shotgun (WGS) entry which is preliminary data.</text>
</comment>
<evidence type="ECO:0000259" key="6">
    <source>
        <dbReference type="Pfam" id="PF03168"/>
    </source>
</evidence>
<feature type="transmembrane region" description="Helical" evidence="5">
    <location>
        <begin position="18"/>
        <end position="49"/>
    </location>
</feature>
<sequence length="233" mass="25409">MTSGGNTSRYYPSSSSAASIKGCCCCLLLLFSFLALLSLTIILVIVLAIKPKKPQFDLQQVTVQYINLAATNSFTAAVDSPSSASLSLVIRMLFTAKNDNIAGIKYRDSTFNIMYRGIPLGRGTVPGFYQAAHSAKNVETTVSVDRVNLLQADAADLVRDASLNDRVELRIMGDVNAKIRVIGITSPSVQVSIEHFIFLLELEIFRALCWLLLLCFTIASQTPTCPFANIRGF</sequence>
<feature type="domain" description="Late embryogenesis abundant protein LEA-2 subgroup" evidence="6">
    <location>
        <begin position="94"/>
        <end position="192"/>
    </location>
</feature>
<accession>A0A103Y3F3</accession>
<dbReference type="SUPFAM" id="SSF117070">
    <property type="entry name" value="LEA14-like"/>
    <property type="match status" value="1"/>
</dbReference>